<dbReference type="OrthoDB" id="3249725at2759"/>
<reference evidence="1" key="1">
    <citation type="submission" date="2019-10" db="EMBL/GenBank/DDBJ databases">
        <authorList>
            <consortium name="DOE Joint Genome Institute"/>
            <person name="Kuo A."/>
            <person name="Miyauchi S."/>
            <person name="Kiss E."/>
            <person name="Drula E."/>
            <person name="Kohler A."/>
            <person name="Sanchez-Garcia M."/>
            <person name="Andreopoulos B."/>
            <person name="Barry K.W."/>
            <person name="Bonito G."/>
            <person name="Buee M."/>
            <person name="Carver A."/>
            <person name="Chen C."/>
            <person name="Cichocki N."/>
            <person name="Clum A."/>
            <person name="Culley D."/>
            <person name="Crous P.W."/>
            <person name="Fauchery L."/>
            <person name="Girlanda M."/>
            <person name="Hayes R."/>
            <person name="Keri Z."/>
            <person name="LaButti K."/>
            <person name="Lipzen A."/>
            <person name="Lombard V."/>
            <person name="Magnuson J."/>
            <person name="Maillard F."/>
            <person name="Morin E."/>
            <person name="Murat C."/>
            <person name="Nolan M."/>
            <person name="Ohm R."/>
            <person name="Pangilinan J."/>
            <person name="Pereira M."/>
            <person name="Perotto S."/>
            <person name="Peter M."/>
            <person name="Riley R."/>
            <person name="Sitrit Y."/>
            <person name="Stielow B."/>
            <person name="Szollosi G."/>
            <person name="Zifcakova L."/>
            <person name="Stursova M."/>
            <person name="Spatafora J.W."/>
            <person name="Tedersoo L."/>
            <person name="Vaario L.-M."/>
            <person name="Yamada A."/>
            <person name="Yan M."/>
            <person name="Wang P."/>
            <person name="Xu J."/>
            <person name="Bruns T."/>
            <person name="Baldrian P."/>
            <person name="Vilgalys R."/>
            <person name="Henrissat B."/>
            <person name="Grigoriev I.V."/>
            <person name="Hibbett D."/>
            <person name="Nagy L.G."/>
            <person name="Martin F.M."/>
        </authorList>
    </citation>
    <scope>NUCLEOTIDE SEQUENCE</scope>
    <source>
        <strain evidence="1">Prilba</strain>
    </source>
</reference>
<evidence type="ECO:0000313" key="1">
    <source>
        <dbReference type="EMBL" id="KAF8472224.1"/>
    </source>
</evidence>
<dbReference type="AlphaFoldDB" id="A0A9P5JYU1"/>
<comment type="caution">
    <text evidence="1">The sequence shown here is derived from an EMBL/GenBank/DDBJ whole genome shotgun (WGS) entry which is preliminary data.</text>
</comment>
<gene>
    <name evidence="1" type="ORF">DFH94DRAFT_192314</name>
</gene>
<dbReference type="EMBL" id="WHVB01000021">
    <property type="protein sequence ID" value="KAF8472224.1"/>
    <property type="molecule type" value="Genomic_DNA"/>
</dbReference>
<dbReference type="InterPro" id="IPR032675">
    <property type="entry name" value="LRR_dom_sf"/>
</dbReference>
<sequence length="326" mass="36758">MQVPFPELTHLVLWSVDETVSVLPDSLFGGSAPRLEDLWLDGIPFLGLPKLLLSATHLHALRLERIPDSGYILPEAIVTALSPLTRLRILRLEFQSPRSFPDRASRHLPPQTRTVLPALTELSLKGVSEYLEVVMALIDAPQLYSLRITFFNDIVFDAPQLAKFISRPPTLKDLTTARVTFEHDVASIGLSSQTSGYGSLSVSIPCRELDWQVSSMEQVCTSCLPPLSMLDDLYIKILHPNPNWQDNIENAQWLELLHSFTAVKNLYLSEKIARRIVPALEELVGAERQKCCPLCRTFSSRRLNHRDLSRRVFNSSLPRDRSSVTP</sequence>
<accession>A0A9P5JYU1</accession>
<keyword evidence="2" id="KW-1185">Reference proteome</keyword>
<evidence type="ECO:0000313" key="2">
    <source>
        <dbReference type="Proteomes" id="UP000759537"/>
    </source>
</evidence>
<reference evidence="1" key="2">
    <citation type="journal article" date="2020" name="Nat. Commun.">
        <title>Large-scale genome sequencing of mycorrhizal fungi provides insights into the early evolution of symbiotic traits.</title>
        <authorList>
            <person name="Miyauchi S."/>
            <person name="Kiss E."/>
            <person name="Kuo A."/>
            <person name="Drula E."/>
            <person name="Kohler A."/>
            <person name="Sanchez-Garcia M."/>
            <person name="Morin E."/>
            <person name="Andreopoulos B."/>
            <person name="Barry K.W."/>
            <person name="Bonito G."/>
            <person name="Buee M."/>
            <person name="Carver A."/>
            <person name="Chen C."/>
            <person name="Cichocki N."/>
            <person name="Clum A."/>
            <person name="Culley D."/>
            <person name="Crous P.W."/>
            <person name="Fauchery L."/>
            <person name="Girlanda M."/>
            <person name="Hayes R.D."/>
            <person name="Keri Z."/>
            <person name="LaButti K."/>
            <person name="Lipzen A."/>
            <person name="Lombard V."/>
            <person name="Magnuson J."/>
            <person name="Maillard F."/>
            <person name="Murat C."/>
            <person name="Nolan M."/>
            <person name="Ohm R.A."/>
            <person name="Pangilinan J."/>
            <person name="Pereira M.F."/>
            <person name="Perotto S."/>
            <person name="Peter M."/>
            <person name="Pfister S."/>
            <person name="Riley R."/>
            <person name="Sitrit Y."/>
            <person name="Stielow J.B."/>
            <person name="Szollosi G."/>
            <person name="Zifcakova L."/>
            <person name="Stursova M."/>
            <person name="Spatafora J.W."/>
            <person name="Tedersoo L."/>
            <person name="Vaario L.M."/>
            <person name="Yamada A."/>
            <person name="Yan M."/>
            <person name="Wang P."/>
            <person name="Xu J."/>
            <person name="Bruns T."/>
            <person name="Baldrian P."/>
            <person name="Vilgalys R."/>
            <person name="Dunand C."/>
            <person name="Henrissat B."/>
            <person name="Grigoriev I.V."/>
            <person name="Hibbett D."/>
            <person name="Nagy L.G."/>
            <person name="Martin F.M."/>
        </authorList>
    </citation>
    <scope>NUCLEOTIDE SEQUENCE</scope>
    <source>
        <strain evidence="1">Prilba</strain>
    </source>
</reference>
<dbReference type="Proteomes" id="UP000759537">
    <property type="component" value="Unassembled WGS sequence"/>
</dbReference>
<proteinExistence type="predicted"/>
<protein>
    <submittedName>
        <fullName evidence="1">Uncharacterized protein</fullName>
    </submittedName>
</protein>
<dbReference type="Gene3D" id="3.80.10.10">
    <property type="entry name" value="Ribonuclease Inhibitor"/>
    <property type="match status" value="1"/>
</dbReference>
<name>A0A9P5JYU1_9AGAM</name>
<dbReference type="SUPFAM" id="SSF52047">
    <property type="entry name" value="RNI-like"/>
    <property type="match status" value="1"/>
</dbReference>
<organism evidence="1 2">
    <name type="scientific">Russula ochroleuca</name>
    <dbReference type="NCBI Taxonomy" id="152965"/>
    <lineage>
        <taxon>Eukaryota</taxon>
        <taxon>Fungi</taxon>
        <taxon>Dikarya</taxon>
        <taxon>Basidiomycota</taxon>
        <taxon>Agaricomycotina</taxon>
        <taxon>Agaricomycetes</taxon>
        <taxon>Russulales</taxon>
        <taxon>Russulaceae</taxon>
        <taxon>Russula</taxon>
    </lineage>
</organism>